<evidence type="ECO:0000256" key="2">
    <source>
        <dbReference type="ARBA" id="ARBA00022908"/>
    </source>
</evidence>
<evidence type="ECO:0000313" key="7">
    <source>
        <dbReference type="Proteomes" id="UP001516351"/>
    </source>
</evidence>
<accession>A0ABX2PA69</accession>
<evidence type="ECO:0000313" key="6">
    <source>
        <dbReference type="EMBL" id="NVN48062.1"/>
    </source>
</evidence>
<evidence type="ECO:0000256" key="4">
    <source>
        <dbReference type="ARBA" id="ARBA00023172"/>
    </source>
</evidence>
<dbReference type="RefSeq" id="WP_267312011.1">
    <property type="nucleotide sequence ID" value="NZ_JABXXU010000020.1"/>
</dbReference>
<dbReference type="InterPro" id="IPR050090">
    <property type="entry name" value="Tyrosine_recombinase_XerCD"/>
</dbReference>
<sequence>MILSSVIDHYLSHKRSLGMRFETPERMLRRFCRGAGDPEITAISSVMVSEFIRGRGTPSSTWIFRYRILTGFYRFAISRDYADCSPLPVTVPKPPRQQTPYIYSTEELCRLLEATSILGLRRRPEIPALYRTLLLLLYGTGMRIGEALRLTLQDVDLAENLITVRDTKFFKMRYVPFGTRLGKELAGHLQRRRCFPMIQGERSPFFTTHNGQPWRYTRVISLFQRIREEAEITCPIGELRPPRLHDIRHTSAMHRMLSWYRSGQDVQQLLPRLSTYLGHVDIRSTQRYLHMTPELLEAASQRYAQYARGADYEG</sequence>
<protein>
    <submittedName>
        <fullName evidence="6">Tyrosine-type recombinase/integrase</fullName>
    </submittedName>
</protein>
<dbReference type="PANTHER" id="PTHR30349">
    <property type="entry name" value="PHAGE INTEGRASE-RELATED"/>
    <property type="match status" value="1"/>
</dbReference>
<proteinExistence type="inferred from homology"/>
<evidence type="ECO:0000256" key="1">
    <source>
        <dbReference type="ARBA" id="ARBA00008857"/>
    </source>
</evidence>
<evidence type="ECO:0000256" key="3">
    <source>
        <dbReference type="ARBA" id="ARBA00023125"/>
    </source>
</evidence>
<comment type="similarity">
    <text evidence="1">Belongs to the 'phage' integrase family.</text>
</comment>
<dbReference type="InterPro" id="IPR013762">
    <property type="entry name" value="Integrase-like_cat_sf"/>
</dbReference>
<keyword evidence="7" id="KW-1185">Reference proteome</keyword>
<organism evidence="6 7">
    <name type="scientific">Asaia spathodeae</name>
    <dbReference type="NCBI Taxonomy" id="657016"/>
    <lineage>
        <taxon>Bacteria</taxon>
        <taxon>Pseudomonadati</taxon>
        <taxon>Pseudomonadota</taxon>
        <taxon>Alphaproteobacteria</taxon>
        <taxon>Acetobacterales</taxon>
        <taxon>Acetobacteraceae</taxon>
        <taxon>Asaia</taxon>
    </lineage>
</organism>
<dbReference type="PROSITE" id="PS51898">
    <property type="entry name" value="TYR_RECOMBINASE"/>
    <property type="match status" value="1"/>
</dbReference>
<evidence type="ECO:0000259" key="5">
    <source>
        <dbReference type="PROSITE" id="PS51898"/>
    </source>
</evidence>
<gene>
    <name evidence="6" type="ORF">HW542_14785</name>
</gene>
<dbReference type="Pfam" id="PF00589">
    <property type="entry name" value="Phage_integrase"/>
    <property type="match status" value="1"/>
</dbReference>
<name>A0ABX2PA69_9PROT</name>
<keyword evidence="2" id="KW-0229">DNA integration</keyword>
<reference evidence="6 7" key="1">
    <citation type="submission" date="2020-06" db="EMBL/GenBank/DDBJ databases">
        <title>Synonyms of Asaia species.</title>
        <authorList>
            <person name="Sombolestani A."/>
        </authorList>
    </citation>
    <scope>NUCLEOTIDE SEQUENCE [LARGE SCALE GENOMIC DNA]</scope>
    <source>
        <strain evidence="6 7">LMG 27047</strain>
    </source>
</reference>
<dbReference type="Gene3D" id="1.10.443.10">
    <property type="entry name" value="Intergrase catalytic core"/>
    <property type="match status" value="1"/>
</dbReference>
<dbReference type="Proteomes" id="UP001516351">
    <property type="component" value="Unassembled WGS sequence"/>
</dbReference>
<dbReference type="PANTHER" id="PTHR30349:SF41">
    <property type="entry name" value="INTEGRASE_RECOMBINASE PROTEIN MJ0367-RELATED"/>
    <property type="match status" value="1"/>
</dbReference>
<keyword evidence="3" id="KW-0238">DNA-binding</keyword>
<comment type="caution">
    <text evidence="6">The sequence shown here is derived from an EMBL/GenBank/DDBJ whole genome shotgun (WGS) entry which is preliminary data.</text>
</comment>
<keyword evidence="4" id="KW-0233">DNA recombination</keyword>
<dbReference type="InterPro" id="IPR002104">
    <property type="entry name" value="Integrase_catalytic"/>
</dbReference>
<dbReference type="SUPFAM" id="SSF56349">
    <property type="entry name" value="DNA breaking-rejoining enzymes"/>
    <property type="match status" value="1"/>
</dbReference>
<dbReference type="InterPro" id="IPR011010">
    <property type="entry name" value="DNA_brk_join_enz"/>
</dbReference>
<feature type="domain" description="Tyr recombinase" evidence="5">
    <location>
        <begin position="98"/>
        <end position="301"/>
    </location>
</feature>
<dbReference type="EMBL" id="JABXXV010000010">
    <property type="protein sequence ID" value="NVN48062.1"/>
    <property type="molecule type" value="Genomic_DNA"/>
</dbReference>